<evidence type="ECO:0000313" key="2">
    <source>
        <dbReference type="Proteomes" id="UP000887540"/>
    </source>
</evidence>
<evidence type="ECO:0000313" key="3">
    <source>
        <dbReference type="WBParaSite" id="ACRNAN_scaffold1301.g25678.t1"/>
    </source>
</evidence>
<feature type="compositionally biased region" description="Basic and acidic residues" evidence="1">
    <location>
        <begin position="112"/>
        <end position="128"/>
    </location>
</feature>
<accession>A0A914CQX5</accession>
<feature type="compositionally biased region" description="Basic and acidic residues" evidence="1">
    <location>
        <begin position="41"/>
        <end position="53"/>
    </location>
</feature>
<name>A0A914CQX5_9BILA</name>
<feature type="compositionally biased region" description="Basic residues" evidence="1">
    <location>
        <begin position="72"/>
        <end position="87"/>
    </location>
</feature>
<dbReference type="AlphaFoldDB" id="A0A914CQX5"/>
<protein>
    <submittedName>
        <fullName evidence="3">Uncharacterized protein</fullName>
    </submittedName>
</protein>
<feature type="region of interest" description="Disordered" evidence="1">
    <location>
        <begin position="23"/>
        <end position="151"/>
    </location>
</feature>
<organism evidence="2 3">
    <name type="scientific">Acrobeloides nanus</name>
    <dbReference type="NCBI Taxonomy" id="290746"/>
    <lineage>
        <taxon>Eukaryota</taxon>
        <taxon>Metazoa</taxon>
        <taxon>Ecdysozoa</taxon>
        <taxon>Nematoda</taxon>
        <taxon>Chromadorea</taxon>
        <taxon>Rhabditida</taxon>
        <taxon>Tylenchina</taxon>
        <taxon>Cephalobomorpha</taxon>
        <taxon>Cephaloboidea</taxon>
        <taxon>Cephalobidae</taxon>
        <taxon>Acrobeloides</taxon>
    </lineage>
</organism>
<dbReference type="Proteomes" id="UP000887540">
    <property type="component" value="Unplaced"/>
</dbReference>
<keyword evidence="2" id="KW-1185">Reference proteome</keyword>
<dbReference type="WBParaSite" id="ACRNAN_scaffold1301.g25678.t1">
    <property type="protein sequence ID" value="ACRNAN_scaffold1301.g25678.t1"/>
    <property type="gene ID" value="ACRNAN_scaffold1301.g25678"/>
</dbReference>
<reference evidence="3" key="1">
    <citation type="submission" date="2022-11" db="UniProtKB">
        <authorList>
            <consortium name="WormBaseParasite"/>
        </authorList>
    </citation>
    <scope>IDENTIFICATION</scope>
</reference>
<evidence type="ECO:0000256" key="1">
    <source>
        <dbReference type="SAM" id="MobiDB-lite"/>
    </source>
</evidence>
<proteinExistence type="predicted"/>
<feature type="compositionally biased region" description="Polar residues" evidence="1">
    <location>
        <begin position="130"/>
        <end position="144"/>
    </location>
</feature>
<sequence length="151" mass="18016">MEFTVKTDGTKTIKIDFNKLLENTNTMNSKTREEEESQNQMKKDISRKRESSPFRRYRTYEGVYNRCENRQKSKRRRPGKNTRRKTRMKETLTHSSLKSKTPDFQKIYNRNGTRDPLRPSSDRYEKASVSKGSNIRTESNFKTSDFSRKKI</sequence>